<keyword evidence="31" id="KW-1185">Reference proteome</keyword>
<dbReference type="PANTHER" id="PTHR24302:SF38">
    <property type="entry name" value="CYTOCHROME P450 3A5"/>
    <property type="match status" value="1"/>
</dbReference>
<evidence type="ECO:0000256" key="3">
    <source>
        <dbReference type="ARBA" id="ARBA00004406"/>
    </source>
</evidence>
<comment type="catalytic activity">
    <reaction evidence="19">
        <text>17beta-estradiol + reduced [NADPH--hemoprotein reductase] + O2 = 4-hydroxy-17beta-estradiol + oxidized [NADPH--hemoprotein reductase] + H2O + H(+)</text>
        <dbReference type="Rhea" id="RHEA:47280"/>
        <dbReference type="Rhea" id="RHEA-COMP:11964"/>
        <dbReference type="Rhea" id="RHEA-COMP:11965"/>
        <dbReference type="ChEBI" id="CHEBI:15377"/>
        <dbReference type="ChEBI" id="CHEBI:15378"/>
        <dbReference type="ChEBI" id="CHEBI:15379"/>
        <dbReference type="ChEBI" id="CHEBI:16469"/>
        <dbReference type="ChEBI" id="CHEBI:57618"/>
        <dbReference type="ChEBI" id="CHEBI:58210"/>
        <dbReference type="ChEBI" id="CHEBI:62845"/>
    </reaction>
    <physiologicalReaction direction="left-to-right" evidence="19">
        <dbReference type="Rhea" id="RHEA:47281"/>
    </physiologicalReaction>
</comment>
<comment type="catalytic activity">
    <reaction evidence="21">
        <text>estrone + reduced [NADPH--hemoprotein reductase] + O2 = 4-hydroxyestrone + oxidized [NADPH--hemoprotein reductase] + H2O + H(+)</text>
        <dbReference type="Rhea" id="RHEA:47292"/>
        <dbReference type="Rhea" id="RHEA-COMP:11964"/>
        <dbReference type="Rhea" id="RHEA-COMP:11965"/>
        <dbReference type="ChEBI" id="CHEBI:15377"/>
        <dbReference type="ChEBI" id="CHEBI:15378"/>
        <dbReference type="ChEBI" id="CHEBI:15379"/>
        <dbReference type="ChEBI" id="CHEBI:17263"/>
        <dbReference type="ChEBI" id="CHEBI:57618"/>
        <dbReference type="ChEBI" id="CHEBI:58210"/>
        <dbReference type="ChEBI" id="CHEBI:87602"/>
    </reaction>
    <physiologicalReaction direction="left-to-right" evidence="21">
        <dbReference type="Rhea" id="RHEA:47293"/>
    </physiologicalReaction>
</comment>
<dbReference type="GO" id="GO:0008210">
    <property type="term" value="P:estrogen metabolic process"/>
    <property type="evidence" value="ECO:0007669"/>
    <property type="project" value="UniProtKB-ARBA"/>
</dbReference>
<evidence type="ECO:0000256" key="6">
    <source>
        <dbReference type="ARBA" id="ARBA00010617"/>
    </source>
</evidence>
<dbReference type="PRINTS" id="PR00385">
    <property type="entry name" value="P450"/>
</dbReference>
<dbReference type="GO" id="GO:0009822">
    <property type="term" value="P:alkaloid catabolic process"/>
    <property type="evidence" value="ECO:0007669"/>
    <property type="project" value="UniProtKB-ARBA"/>
</dbReference>
<evidence type="ECO:0000256" key="11">
    <source>
        <dbReference type="ARBA" id="ARBA00022848"/>
    </source>
</evidence>
<comment type="catalytic activity">
    <reaction evidence="24">
        <text>testosterone + reduced [NADPH--hemoprotein reductase] + O2 = 6beta,17beta-dihydroxyandrost-4-en-3-one + oxidized [NADPH--hemoprotein reductase] + H2O + H(+)</text>
        <dbReference type="Rhea" id="RHEA:46296"/>
        <dbReference type="Rhea" id="RHEA-COMP:11964"/>
        <dbReference type="Rhea" id="RHEA-COMP:11965"/>
        <dbReference type="ChEBI" id="CHEBI:15377"/>
        <dbReference type="ChEBI" id="CHEBI:15378"/>
        <dbReference type="ChEBI" id="CHEBI:15379"/>
        <dbReference type="ChEBI" id="CHEBI:17347"/>
        <dbReference type="ChEBI" id="CHEBI:34477"/>
        <dbReference type="ChEBI" id="CHEBI:57618"/>
        <dbReference type="ChEBI" id="CHEBI:58210"/>
    </reaction>
    <physiologicalReaction direction="left-to-right" evidence="24">
        <dbReference type="Rhea" id="RHEA:46297"/>
    </physiologicalReaction>
</comment>
<keyword evidence="9 27" id="KW-0479">Metal-binding</keyword>
<dbReference type="FunFam" id="1.10.630.10:FF:000182">
    <property type="entry name" value="Cytochrome P450 3A4"/>
    <property type="match status" value="1"/>
</dbReference>
<protein>
    <recommendedName>
        <fullName evidence="7">unspecific monooxygenase</fullName>
        <ecNumber evidence="7">1.14.14.1</ecNumber>
    </recommendedName>
</protein>
<dbReference type="GeneTree" id="ENSGT00950000182958"/>
<dbReference type="Ensembl" id="ENSPSMT00000010083.1">
    <property type="protein sequence ID" value="ENSPSMP00000008572.1"/>
    <property type="gene ID" value="ENSPSMG00000005508.1"/>
</dbReference>
<dbReference type="AlphaFoldDB" id="A0A8C8YTB1"/>
<evidence type="ECO:0000256" key="22">
    <source>
        <dbReference type="ARBA" id="ARBA00048965"/>
    </source>
</evidence>
<dbReference type="GO" id="GO:0050649">
    <property type="term" value="F:testosterone 6-beta-hydroxylase activity"/>
    <property type="evidence" value="ECO:0007669"/>
    <property type="project" value="TreeGrafter"/>
</dbReference>
<evidence type="ECO:0000256" key="4">
    <source>
        <dbReference type="ARBA" id="ARBA00004891"/>
    </source>
</evidence>
<comment type="catalytic activity">
    <reaction evidence="26">
        <text>androst-4-ene-3,17-dione + reduced [NADPH--hemoprotein reductase] + O2 = 6beta-hydroxyandrost-4-ene-3,17-dione + oxidized [NADPH--hemoprotein reductase] + H2O + H(+)</text>
        <dbReference type="Rhea" id="RHEA:47256"/>
        <dbReference type="Rhea" id="RHEA-COMP:11964"/>
        <dbReference type="Rhea" id="RHEA-COMP:11965"/>
        <dbReference type="ChEBI" id="CHEBI:15377"/>
        <dbReference type="ChEBI" id="CHEBI:15378"/>
        <dbReference type="ChEBI" id="CHEBI:15379"/>
        <dbReference type="ChEBI" id="CHEBI:16422"/>
        <dbReference type="ChEBI" id="CHEBI:57618"/>
        <dbReference type="ChEBI" id="CHEBI:58210"/>
        <dbReference type="ChEBI" id="CHEBI:87571"/>
    </reaction>
    <physiologicalReaction direction="left-to-right" evidence="26">
        <dbReference type="Rhea" id="RHEA:47257"/>
    </physiologicalReaction>
</comment>
<dbReference type="GO" id="GO:0005789">
    <property type="term" value="C:endoplasmic reticulum membrane"/>
    <property type="evidence" value="ECO:0007669"/>
    <property type="project" value="UniProtKB-SubCell"/>
</dbReference>
<evidence type="ECO:0000256" key="23">
    <source>
        <dbReference type="ARBA" id="ARBA00049225"/>
    </source>
</evidence>
<dbReference type="InterPro" id="IPR017972">
    <property type="entry name" value="Cyt_P450_CS"/>
</dbReference>
<dbReference type="PANTHER" id="PTHR24302">
    <property type="entry name" value="CYTOCHROME P450 FAMILY 3"/>
    <property type="match status" value="1"/>
</dbReference>
<evidence type="ECO:0000256" key="12">
    <source>
        <dbReference type="ARBA" id="ARBA00023002"/>
    </source>
</evidence>
<comment type="subcellular location">
    <subcellularLocation>
        <location evidence="3">Endoplasmic reticulum membrane</location>
        <topology evidence="3">Peripheral membrane protein</topology>
    </subcellularLocation>
    <subcellularLocation>
        <location evidence="2">Microsome membrane</location>
        <topology evidence="2">Peripheral membrane protein</topology>
    </subcellularLocation>
</comment>
<keyword evidence="11" id="KW-0492">Microsome</keyword>
<dbReference type="GO" id="GO:0042178">
    <property type="term" value="P:xenobiotic catabolic process"/>
    <property type="evidence" value="ECO:0007669"/>
    <property type="project" value="UniProtKB-ARBA"/>
</dbReference>
<evidence type="ECO:0000256" key="10">
    <source>
        <dbReference type="ARBA" id="ARBA00022824"/>
    </source>
</evidence>
<keyword evidence="15 29" id="KW-0472">Membrane</keyword>
<comment type="catalytic activity">
    <reaction evidence="20">
        <text>an organic molecule + reduced [NADPH--hemoprotein reductase] + O2 = an alcohol + oxidized [NADPH--hemoprotein reductase] + H2O + H(+)</text>
        <dbReference type="Rhea" id="RHEA:17149"/>
        <dbReference type="Rhea" id="RHEA-COMP:11964"/>
        <dbReference type="Rhea" id="RHEA-COMP:11965"/>
        <dbReference type="ChEBI" id="CHEBI:15377"/>
        <dbReference type="ChEBI" id="CHEBI:15378"/>
        <dbReference type="ChEBI" id="CHEBI:15379"/>
        <dbReference type="ChEBI" id="CHEBI:30879"/>
        <dbReference type="ChEBI" id="CHEBI:57618"/>
        <dbReference type="ChEBI" id="CHEBI:58210"/>
        <dbReference type="ChEBI" id="CHEBI:142491"/>
        <dbReference type="EC" id="1.14.14.1"/>
    </reaction>
    <physiologicalReaction direction="left-to-right" evidence="20">
        <dbReference type="Rhea" id="RHEA:17150"/>
    </physiologicalReaction>
</comment>
<evidence type="ECO:0000256" key="7">
    <source>
        <dbReference type="ARBA" id="ARBA00012109"/>
    </source>
</evidence>
<accession>A0A8C8YTB1</accession>
<evidence type="ECO:0000256" key="17">
    <source>
        <dbReference type="ARBA" id="ARBA00047357"/>
    </source>
</evidence>
<comment type="catalytic activity">
    <reaction evidence="23">
        <text>all-trans-retinol + reduced [NADPH--hemoprotein reductase] + O2 = all-trans-retinal + oxidized [NADPH--hemoprotein reductase] + 2 H2O + H(+)</text>
        <dbReference type="Rhea" id="RHEA:42092"/>
        <dbReference type="Rhea" id="RHEA-COMP:11964"/>
        <dbReference type="Rhea" id="RHEA-COMP:11965"/>
        <dbReference type="ChEBI" id="CHEBI:15377"/>
        <dbReference type="ChEBI" id="CHEBI:15378"/>
        <dbReference type="ChEBI" id="CHEBI:15379"/>
        <dbReference type="ChEBI" id="CHEBI:17336"/>
        <dbReference type="ChEBI" id="CHEBI:17898"/>
        <dbReference type="ChEBI" id="CHEBI:57618"/>
        <dbReference type="ChEBI" id="CHEBI:58210"/>
    </reaction>
    <physiologicalReaction direction="left-to-right" evidence="23">
        <dbReference type="Rhea" id="RHEA:42093"/>
    </physiologicalReaction>
</comment>
<comment type="cofactor">
    <cofactor evidence="1 27">
        <name>heme</name>
        <dbReference type="ChEBI" id="CHEBI:30413"/>
    </cofactor>
</comment>
<evidence type="ECO:0000256" key="21">
    <source>
        <dbReference type="ARBA" id="ARBA00048474"/>
    </source>
</evidence>
<dbReference type="Proteomes" id="UP000694414">
    <property type="component" value="Unplaced"/>
</dbReference>
<keyword evidence="10" id="KW-0256">Endoplasmic reticulum</keyword>
<evidence type="ECO:0000256" key="2">
    <source>
        <dbReference type="ARBA" id="ARBA00004174"/>
    </source>
</evidence>
<dbReference type="InterPro" id="IPR050705">
    <property type="entry name" value="Cytochrome_P450_3A"/>
</dbReference>
<evidence type="ECO:0000256" key="1">
    <source>
        <dbReference type="ARBA" id="ARBA00001971"/>
    </source>
</evidence>
<evidence type="ECO:0000313" key="30">
    <source>
        <dbReference type="Ensembl" id="ENSPSMP00000008572.1"/>
    </source>
</evidence>
<dbReference type="GO" id="GO:0002933">
    <property type="term" value="P:lipid hydroxylation"/>
    <property type="evidence" value="ECO:0007669"/>
    <property type="project" value="UniProtKB-ARBA"/>
</dbReference>
<evidence type="ECO:0000256" key="29">
    <source>
        <dbReference type="SAM" id="Phobius"/>
    </source>
</evidence>
<comment type="catalytic activity">
    <reaction evidence="25">
        <text>progesterone + reduced [NADPH--hemoprotein reductase] + O2 = 6beta-hydroxyprogesterone + oxidized [NADPH--hemoprotein reductase] + H2O + H(+)</text>
        <dbReference type="Rhea" id="RHEA:47252"/>
        <dbReference type="Rhea" id="RHEA-COMP:11964"/>
        <dbReference type="Rhea" id="RHEA-COMP:11965"/>
        <dbReference type="ChEBI" id="CHEBI:15377"/>
        <dbReference type="ChEBI" id="CHEBI:15378"/>
        <dbReference type="ChEBI" id="CHEBI:15379"/>
        <dbReference type="ChEBI" id="CHEBI:17026"/>
        <dbReference type="ChEBI" id="CHEBI:57618"/>
        <dbReference type="ChEBI" id="CHEBI:58210"/>
        <dbReference type="ChEBI" id="CHEBI:62117"/>
    </reaction>
    <physiologicalReaction direction="left-to-right" evidence="25">
        <dbReference type="Rhea" id="RHEA:47253"/>
    </physiologicalReaction>
</comment>
<evidence type="ECO:0000256" key="20">
    <source>
        <dbReference type="ARBA" id="ARBA00048272"/>
    </source>
</evidence>
<sequence length="267" mass="30477">MDLIPDFALETWVLLAIGLVLLYLYETRSHGFFKKLGIPGPTPLPIVGNVLSYRKHRVDFLQLMIDSQNSKETESHKVLSDEEIIAQSIIFMFGGYESTSSVLSLITYELATHPDVQQKLQEEIDVALPNKTPATYDAVVQLEYLDMVVNETLRLFPIAGRIQRVCKKDVEIKGLFIPKGVVVIIPTHVLHWDPKYWPEPKEFRPERFSKNNKDNIDPYLYLPFGVGPRNCIGMRFALISIKLAIVKILQNFSFKPCKETQVSKISV</sequence>
<dbReference type="SUPFAM" id="SSF48264">
    <property type="entry name" value="Cytochrome P450"/>
    <property type="match status" value="1"/>
</dbReference>
<keyword evidence="8 27" id="KW-0349">Heme</keyword>
<dbReference type="GO" id="GO:0101020">
    <property type="term" value="F:estrogen 16-alpha-hydroxylase activity"/>
    <property type="evidence" value="ECO:0007669"/>
    <property type="project" value="UniProtKB-ARBA"/>
</dbReference>
<reference evidence="30" key="1">
    <citation type="submission" date="2025-08" db="UniProtKB">
        <authorList>
            <consortium name="Ensembl"/>
        </authorList>
    </citation>
    <scope>IDENTIFICATION</scope>
</reference>
<evidence type="ECO:0000256" key="26">
    <source>
        <dbReference type="ARBA" id="ARBA00053016"/>
    </source>
</evidence>
<proteinExistence type="inferred from homology"/>
<dbReference type="InterPro" id="IPR036396">
    <property type="entry name" value="Cyt_P450_sf"/>
</dbReference>
<dbReference type="PROSITE" id="PS00086">
    <property type="entry name" value="CYTOCHROME_P450"/>
    <property type="match status" value="1"/>
</dbReference>
<keyword evidence="13 27" id="KW-0408">Iron</keyword>
<evidence type="ECO:0000256" key="9">
    <source>
        <dbReference type="ARBA" id="ARBA00022723"/>
    </source>
</evidence>
<dbReference type="GO" id="GO:0019825">
    <property type="term" value="F:oxygen binding"/>
    <property type="evidence" value="ECO:0007669"/>
    <property type="project" value="UniProtKB-ARBA"/>
</dbReference>
<evidence type="ECO:0000256" key="8">
    <source>
        <dbReference type="ARBA" id="ARBA00022617"/>
    </source>
</evidence>
<dbReference type="GO" id="GO:0070989">
    <property type="term" value="P:oxidative demethylation"/>
    <property type="evidence" value="ECO:0007669"/>
    <property type="project" value="TreeGrafter"/>
</dbReference>
<evidence type="ECO:0000256" key="24">
    <source>
        <dbReference type="ARBA" id="ARBA00051503"/>
    </source>
</evidence>
<comment type="pathway">
    <text evidence="4">Cofactor metabolism; retinol metabolism.</text>
</comment>
<dbReference type="GO" id="GO:0005506">
    <property type="term" value="F:iron ion binding"/>
    <property type="evidence" value="ECO:0007669"/>
    <property type="project" value="InterPro"/>
</dbReference>
<evidence type="ECO:0000256" key="13">
    <source>
        <dbReference type="ARBA" id="ARBA00023004"/>
    </source>
</evidence>
<evidence type="ECO:0000256" key="25">
    <source>
        <dbReference type="ARBA" id="ARBA00052379"/>
    </source>
</evidence>
<dbReference type="Gene3D" id="1.10.630.10">
    <property type="entry name" value="Cytochrome P450"/>
    <property type="match status" value="1"/>
</dbReference>
<comment type="catalytic activity">
    <reaction evidence="17">
        <text>17beta-estradiol + reduced [NADPH--hemoprotein reductase] + O2 = 2-hydroxy-17beta-estradiol + oxidized [NADPH--hemoprotein reductase] + H2O + H(+)</text>
        <dbReference type="Rhea" id="RHEA:47212"/>
        <dbReference type="Rhea" id="RHEA-COMP:11964"/>
        <dbReference type="Rhea" id="RHEA-COMP:11965"/>
        <dbReference type="ChEBI" id="CHEBI:15377"/>
        <dbReference type="ChEBI" id="CHEBI:15378"/>
        <dbReference type="ChEBI" id="CHEBI:15379"/>
        <dbReference type="ChEBI" id="CHEBI:16469"/>
        <dbReference type="ChEBI" id="CHEBI:28744"/>
        <dbReference type="ChEBI" id="CHEBI:57618"/>
        <dbReference type="ChEBI" id="CHEBI:58210"/>
    </reaction>
    <physiologicalReaction direction="left-to-right" evidence="17">
        <dbReference type="Rhea" id="RHEA:47213"/>
    </physiologicalReaction>
</comment>
<evidence type="ECO:0000256" key="5">
    <source>
        <dbReference type="ARBA" id="ARBA00004972"/>
    </source>
</evidence>
<keyword evidence="14 28" id="KW-0503">Monooxygenase</keyword>
<comment type="similarity">
    <text evidence="6 28">Belongs to the cytochrome P450 family.</text>
</comment>
<dbReference type="EC" id="1.14.14.1" evidence="7"/>
<feature type="binding site" description="axial binding residue" evidence="27">
    <location>
        <position position="231"/>
    </location>
    <ligand>
        <name>heme</name>
        <dbReference type="ChEBI" id="CHEBI:30413"/>
    </ligand>
    <ligandPart>
        <name>Fe</name>
        <dbReference type="ChEBI" id="CHEBI:18248"/>
    </ligandPart>
</feature>
<comment type="catalytic activity">
    <reaction evidence="18">
        <text>estrone + reduced [NADPH--hemoprotein reductase] + O2 = 2-hydroxyestrone + oxidized [NADPH--hemoprotein reductase] + H2O + H(+)</text>
        <dbReference type="Rhea" id="RHEA:47208"/>
        <dbReference type="Rhea" id="RHEA-COMP:11964"/>
        <dbReference type="Rhea" id="RHEA-COMP:11965"/>
        <dbReference type="ChEBI" id="CHEBI:1156"/>
        <dbReference type="ChEBI" id="CHEBI:15377"/>
        <dbReference type="ChEBI" id="CHEBI:15378"/>
        <dbReference type="ChEBI" id="CHEBI:15379"/>
        <dbReference type="ChEBI" id="CHEBI:17263"/>
        <dbReference type="ChEBI" id="CHEBI:57618"/>
        <dbReference type="ChEBI" id="CHEBI:58210"/>
    </reaction>
    <physiologicalReaction direction="left-to-right" evidence="18">
        <dbReference type="Rhea" id="RHEA:47209"/>
    </physiologicalReaction>
</comment>
<reference evidence="30" key="2">
    <citation type="submission" date="2025-09" db="UniProtKB">
        <authorList>
            <consortium name="Ensembl"/>
        </authorList>
    </citation>
    <scope>IDENTIFICATION</scope>
</reference>
<evidence type="ECO:0000256" key="19">
    <source>
        <dbReference type="ARBA" id="ARBA00048214"/>
    </source>
</evidence>
<evidence type="ECO:0000256" key="15">
    <source>
        <dbReference type="ARBA" id="ARBA00023136"/>
    </source>
</evidence>
<dbReference type="PRINTS" id="PR00463">
    <property type="entry name" value="EP450I"/>
</dbReference>
<evidence type="ECO:0000256" key="18">
    <source>
        <dbReference type="ARBA" id="ARBA00047620"/>
    </source>
</evidence>
<keyword evidence="29" id="KW-1133">Transmembrane helix</keyword>
<dbReference type="InterPro" id="IPR001128">
    <property type="entry name" value="Cyt_P450"/>
</dbReference>
<keyword evidence="29" id="KW-0812">Transmembrane</keyword>
<organism evidence="30 31">
    <name type="scientific">Prolemur simus</name>
    <name type="common">Greater bamboo lemur</name>
    <name type="synonym">Hapalemur simus</name>
    <dbReference type="NCBI Taxonomy" id="1328070"/>
    <lineage>
        <taxon>Eukaryota</taxon>
        <taxon>Metazoa</taxon>
        <taxon>Chordata</taxon>
        <taxon>Craniata</taxon>
        <taxon>Vertebrata</taxon>
        <taxon>Euteleostomi</taxon>
        <taxon>Mammalia</taxon>
        <taxon>Eutheria</taxon>
        <taxon>Euarchontoglires</taxon>
        <taxon>Primates</taxon>
        <taxon>Strepsirrhini</taxon>
        <taxon>Lemuriformes</taxon>
        <taxon>Lemuridae</taxon>
        <taxon>Prolemur</taxon>
    </lineage>
</organism>
<evidence type="ECO:0000256" key="14">
    <source>
        <dbReference type="ARBA" id="ARBA00023033"/>
    </source>
</evidence>
<comment type="pathway">
    <text evidence="5">Hormone biosynthesis.</text>
</comment>
<evidence type="ECO:0000256" key="16">
    <source>
        <dbReference type="ARBA" id="ARBA00025710"/>
    </source>
</evidence>
<evidence type="ECO:0000256" key="28">
    <source>
        <dbReference type="RuleBase" id="RU000461"/>
    </source>
</evidence>
<dbReference type="GO" id="GO:0046222">
    <property type="term" value="P:aflatoxin metabolic process"/>
    <property type="evidence" value="ECO:0007669"/>
    <property type="project" value="UniProtKB-ARBA"/>
</dbReference>
<comment type="pathway">
    <text evidence="16">Steroid hormone biosynthesis.</text>
</comment>
<dbReference type="InterPro" id="IPR002401">
    <property type="entry name" value="Cyt_P450_E_grp-I"/>
</dbReference>
<dbReference type="Pfam" id="PF00067">
    <property type="entry name" value="p450"/>
    <property type="match status" value="1"/>
</dbReference>
<dbReference type="GO" id="GO:0020037">
    <property type="term" value="F:heme binding"/>
    <property type="evidence" value="ECO:0007669"/>
    <property type="project" value="InterPro"/>
</dbReference>
<name>A0A8C8YTB1_PROSS</name>
<evidence type="ECO:0000313" key="31">
    <source>
        <dbReference type="Proteomes" id="UP000694414"/>
    </source>
</evidence>
<feature type="transmembrane region" description="Helical" evidence="29">
    <location>
        <begin position="6"/>
        <end position="25"/>
    </location>
</feature>
<evidence type="ECO:0000256" key="27">
    <source>
        <dbReference type="PIRSR" id="PIRSR602401-1"/>
    </source>
</evidence>
<comment type="catalytic activity">
    <reaction evidence="22">
        <text>all-trans-retinoate + reduced [NADPH--hemoprotein reductase] + O2 = all-trans-4-hydroxyretinoate + oxidized [NADPH--hemoprotein reductase] + H2O + H(+)</text>
        <dbReference type="Rhea" id="RHEA:51984"/>
        <dbReference type="Rhea" id="RHEA-COMP:11964"/>
        <dbReference type="Rhea" id="RHEA-COMP:11965"/>
        <dbReference type="ChEBI" id="CHEBI:15377"/>
        <dbReference type="ChEBI" id="CHEBI:15378"/>
        <dbReference type="ChEBI" id="CHEBI:15379"/>
        <dbReference type="ChEBI" id="CHEBI:35291"/>
        <dbReference type="ChEBI" id="CHEBI:57618"/>
        <dbReference type="ChEBI" id="CHEBI:58210"/>
        <dbReference type="ChEBI" id="CHEBI:134178"/>
    </reaction>
    <physiologicalReaction direction="left-to-right" evidence="22">
        <dbReference type="Rhea" id="RHEA:51985"/>
    </physiologicalReaction>
</comment>
<keyword evidence="12 28" id="KW-0560">Oxidoreductase</keyword>